<feature type="region of interest" description="Disordered" evidence="1">
    <location>
        <begin position="1"/>
        <end position="81"/>
    </location>
</feature>
<sequence length="243" mass="28707">DEEEDDDDEENDNEDDDEEKTAAEADERVDEDVSSEPSRHRERDKQKKGQRRQRQHIQLQEHEKNQQQQQQQDGLITDEKTNDTIIVASKKKEMDREELEKAKQRFFEMMNNSDNFSLFTKWLVTEQSLENLLFLNDLMFIKCCIIRNPHSNEPEIRGFQTLLAKELMTEPSPRLLQASSLSEQLKLFFDYYVPSYSPLELNLASESQNKLCEKFDTCWKHLLAGHLDILHDFMTLFDDAAEE</sequence>
<name>X6NDL5_RETFI</name>
<accession>X6NDL5</accession>
<dbReference type="InterPro" id="IPR044926">
    <property type="entry name" value="RGS_subdomain_2"/>
</dbReference>
<feature type="compositionally biased region" description="Basic and acidic residues" evidence="1">
    <location>
        <begin position="37"/>
        <end position="47"/>
    </location>
</feature>
<evidence type="ECO:0000313" key="3">
    <source>
        <dbReference type="Proteomes" id="UP000023152"/>
    </source>
</evidence>
<dbReference type="EMBL" id="ASPP01009244">
    <property type="protein sequence ID" value="ETO24390.1"/>
    <property type="molecule type" value="Genomic_DNA"/>
</dbReference>
<organism evidence="2 3">
    <name type="scientific">Reticulomyxa filosa</name>
    <dbReference type="NCBI Taxonomy" id="46433"/>
    <lineage>
        <taxon>Eukaryota</taxon>
        <taxon>Sar</taxon>
        <taxon>Rhizaria</taxon>
        <taxon>Retaria</taxon>
        <taxon>Foraminifera</taxon>
        <taxon>Monothalamids</taxon>
        <taxon>Reticulomyxidae</taxon>
        <taxon>Reticulomyxa</taxon>
    </lineage>
</organism>
<comment type="caution">
    <text evidence="2">The sequence shown here is derived from an EMBL/GenBank/DDBJ whole genome shotgun (WGS) entry which is preliminary data.</text>
</comment>
<dbReference type="Gene3D" id="1.10.167.10">
    <property type="entry name" value="Regulator of G-protein Signalling 4, domain 2"/>
    <property type="match status" value="1"/>
</dbReference>
<feature type="non-terminal residue" evidence="2">
    <location>
        <position position="243"/>
    </location>
</feature>
<dbReference type="SUPFAM" id="SSF48097">
    <property type="entry name" value="Regulator of G-protein signaling, RGS"/>
    <property type="match status" value="1"/>
</dbReference>
<evidence type="ECO:0000313" key="2">
    <source>
        <dbReference type="EMBL" id="ETO24390.1"/>
    </source>
</evidence>
<feature type="non-terminal residue" evidence="2">
    <location>
        <position position="1"/>
    </location>
</feature>
<evidence type="ECO:0000256" key="1">
    <source>
        <dbReference type="SAM" id="MobiDB-lite"/>
    </source>
</evidence>
<reference evidence="2 3" key="1">
    <citation type="journal article" date="2013" name="Curr. Biol.">
        <title>The Genome of the Foraminiferan Reticulomyxa filosa.</title>
        <authorList>
            <person name="Glockner G."/>
            <person name="Hulsmann N."/>
            <person name="Schleicher M."/>
            <person name="Noegel A.A."/>
            <person name="Eichinger L."/>
            <person name="Gallinger C."/>
            <person name="Pawlowski J."/>
            <person name="Sierra R."/>
            <person name="Euteneuer U."/>
            <person name="Pillet L."/>
            <person name="Moustafa A."/>
            <person name="Platzer M."/>
            <person name="Groth M."/>
            <person name="Szafranski K."/>
            <person name="Schliwa M."/>
        </authorList>
    </citation>
    <scope>NUCLEOTIDE SEQUENCE [LARGE SCALE GENOMIC DNA]</scope>
</reference>
<dbReference type="Proteomes" id="UP000023152">
    <property type="component" value="Unassembled WGS sequence"/>
</dbReference>
<feature type="compositionally biased region" description="Acidic residues" evidence="1">
    <location>
        <begin position="1"/>
        <end position="19"/>
    </location>
</feature>
<protein>
    <submittedName>
        <fullName evidence="2">Uncharacterized protein</fullName>
    </submittedName>
</protein>
<dbReference type="InterPro" id="IPR036305">
    <property type="entry name" value="RGS_sf"/>
</dbReference>
<gene>
    <name evidence="2" type="ORF">RFI_12767</name>
</gene>
<dbReference type="AlphaFoldDB" id="X6NDL5"/>
<proteinExistence type="predicted"/>
<keyword evidence="3" id="KW-1185">Reference proteome</keyword>